<accession>A0A549TBW6</accession>
<keyword evidence="1" id="KW-0472">Membrane</keyword>
<feature type="transmembrane region" description="Helical" evidence="1">
    <location>
        <begin position="84"/>
        <end position="106"/>
    </location>
</feature>
<evidence type="ECO:0000256" key="1">
    <source>
        <dbReference type="SAM" id="Phobius"/>
    </source>
</evidence>
<proteinExistence type="predicted"/>
<organism evidence="2 3">
    <name type="scientific">Rhizobium straminoryzae</name>
    <dbReference type="NCBI Taxonomy" id="1387186"/>
    <lineage>
        <taxon>Bacteria</taxon>
        <taxon>Pseudomonadati</taxon>
        <taxon>Pseudomonadota</taxon>
        <taxon>Alphaproteobacteria</taxon>
        <taxon>Hyphomicrobiales</taxon>
        <taxon>Rhizobiaceae</taxon>
        <taxon>Rhizobium/Agrobacterium group</taxon>
        <taxon>Rhizobium</taxon>
    </lineage>
</organism>
<keyword evidence="1" id="KW-0812">Transmembrane</keyword>
<name>A0A549TBW6_9HYPH</name>
<protein>
    <submittedName>
        <fullName evidence="2">DUF983 domain-containing protein</fullName>
    </submittedName>
</protein>
<dbReference type="Pfam" id="PF06170">
    <property type="entry name" value="DUF983"/>
    <property type="match status" value="1"/>
</dbReference>
<evidence type="ECO:0000313" key="3">
    <source>
        <dbReference type="Proteomes" id="UP000316801"/>
    </source>
</evidence>
<keyword evidence="1" id="KW-1133">Transmembrane helix</keyword>
<dbReference type="RefSeq" id="WP_143124958.1">
    <property type="nucleotide sequence ID" value="NZ_VJMG01000021.1"/>
</dbReference>
<sequence length="127" mass="13888">MPHDHAQYPPQDAVSTGLRGACPRCGQGRLFEGLLKVRPACTACGLDYGFADAGDGPAVFVMLILGFLVVGFALWFEFTFHPSIWLHFVVTLPFAVIVCLGSLRLLKGLLIALQYKHNASEGRIDRD</sequence>
<feature type="transmembrane region" description="Helical" evidence="1">
    <location>
        <begin position="58"/>
        <end position="78"/>
    </location>
</feature>
<dbReference type="Proteomes" id="UP000316801">
    <property type="component" value="Unassembled WGS sequence"/>
</dbReference>
<dbReference type="InterPro" id="IPR009325">
    <property type="entry name" value="DUF983"/>
</dbReference>
<dbReference type="AlphaFoldDB" id="A0A549TBW6"/>
<dbReference type="EMBL" id="VJMG01000021">
    <property type="protein sequence ID" value="TRL39379.1"/>
    <property type="molecule type" value="Genomic_DNA"/>
</dbReference>
<reference evidence="2 3" key="1">
    <citation type="submission" date="2019-07" db="EMBL/GenBank/DDBJ databases">
        <title>Ln-dependent methylotrophs.</title>
        <authorList>
            <person name="Tani A."/>
        </authorList>
    </citation>
    <scope>NUCLEOTIDE SEQUENCE [LARGE SCALE GENOMIC DNA]</scope>
    <source>
        <strain evidence="2 3">SM12</strain>
    </source>
</reference>
<comment type="caution">
    <text evidence="2">The sequence shown here is derived from an EMBL/GenBank/DDBJ whole genome shotgun (WGS) entry which is preliminary data.</text>
</comment>
<evidence type="ECO:0000313" key="2">
    <source>
        <dbReference type="EMBL" id="TRL39379.1"/>
    </source>
</evidence>
<keyword evidence="3" id="KW-1185">Reference proteome</keyword>
<gene>
    <name evidence="2" type="ORF">FNA46_09560</name>
</gene>